<protein>
    <recommendedName>
        <fullName evidence="3">DUF488 domain-containing protein</fullName>
    </recommendedName>
</protein>
<dbReference type="AlphaFoldDB" id="A0A225DZV8"/>
<dbReference type="Proteomes" id="UP000214646">
    <property type="component" value="Unassembled WGS sequence"/>
</dbReference>
<reference evidence="2" key="1">
    <citation type="submission" date="2017-06" db="EMBL/GenBank/DDBJ databases">
        <title>Genome analysis of Fimbriiglobus ruber SP5, the first member of the order Planctomycetales with confirmed chitinolytic capability.</title>
        <authorList>
            <person name="Ravin N.V."/>
            <person name="Rakitin A.L."/>
            <person name="Ivanova A.A."/>
            <person name="Beletsky A.V."/>
            <person name="Kulichevskaya I.S."/>
            <person name="Mardanov A.V."/>
            <person name="Dedysh S.N."/>
        </authorList>
    </citation>
    <scope>NUCLEOTIDE SEQUENCE [LARGE SCALE GENOMIC DNA]</scope>
    <source>
        <strain evidence="2">SP5</strain>
    </source>
</reference>
<dbReference type="EMBL" id="NIDE01000001">
    <property type="protein sequence ID" value="OWK46871.1"/>
    <property type="molecule type" value="Genomic_DNA"/>
</dbReference>
<sequence length="149" mass="17043">MAKRITLFTIGFTKKSAEQFFTKLQAAGVSRVLDVRLNNRSQLAGFAKKDDLAFFLRSIAGIDYAHIPDLAPTQDMLGEYQKSSNGWAAYEVKFLDLIRSRRIEETVRPELLDGGCLLCSEDRPHHCHRRLVAEYLCEKWGDLEIKHLT</sequence>
<dbReference type="RefSeq" id="WP_088252041.1">
    <property type="nucleotide sequence ID" value="NZ_NIDE01000001.1"/>
</dbReference>
<evidence type="ECO:0008006" key="3">
    <source>
        <dbReference type="Google" id="ProtNLM"/>
    </source>
</evidence>
<dbReference type="Pfam" id="PF04343">
    <property type="entry name" value="DUF488"/>
    <property type="match status" value="1"/>
</dbReference>
<dbReference type="OrthoDB" id="9789109at2"/>
<keyword evidence="2" id="KW-1185">Reference proteome</keyword>
<accession>A0A225DZV8</accession>
<evidence type="ECO:0000313" key="1">
    <source>
        <dbReference type="EMBL" id="OWK46871.1"/>
    </source>
</evidence>
<proteinExistence type="predicted"/>
<name>A0A225DZV8_9BACT</name>
<evidence type="ECO:0000313" key="2">
    <source>
        <dbReference type="Proteomes" id="UP000214646"/>
    </source>
</evidence>
<dbReference type="PANTHER" id="PTHR39337:SF1">
    <property type="entry name" value="BLR5642 PROTEIN"/>
    <property type="match status" value="1"/>
</dbReference>
<gene>
    <name evidence="1" type="ORF">FRUB_00570</name>
</gene>
<comment type="caution">
    <text evidence="1">The sequence shown here is derived from an EMBL/GenBank/DDBJ whole genome shotgun (WGS) entry which is preliminary data.</text>
</comment>
<dbReference type="InterPro" id="IPR007438">
    <property type="entry name" value="DUF488"/>
</dbReference>
<organism evidence="1 2">
    <name type="scientific">Fimbriiglobus ruber</name>
    <dbReference type="NCBI Taxonomy" id="1908690"/>
    <lineage>
        <taxon>Bacteria</taxon>
        <taxon>Pseudomonadati</taxon>
        <taxon>Planctomycetota</taxon>
        <taxon>Planctomycetia</taxon>
        <taxon>Gemmatales</taxon>
        <taxon>Gemmataceae</taxon>
        <taxon>Fimbriiglobus</taxon>
    </lineage>
</organism>
<dbReference type="PANTHER" id="PTHR39337">
    <property type="entry name" value="BLR5642 PROTEIN"/>
    <property type="match status" value="1"/>
</dbReference>